<feature type="compositionally biased region" description="Low complexity" evidence="5">
    <location>
        <begin position="1400"/>
        <end position="1420"/>
    </location>
</feature>
<keyword evidence="7" id="KW-1185">Reference proteome</keyword>
<keyword evidence="4" id="KW-0539">Nucleus</keyword>
<feature type="region of interest" description="Disordered" evidence="5">
    <location>
        <begin position="1371"/>
        <end position="1439"/>
    </location>
</feature>
<name>A0A4S8KYU0_DENBC</name>
<dbReference type="GO" id="GO:0006999">
    <property type="term" value="P:nuclear pore organization"/>
    <property type="evidence" value="ECO:0007669"/>
    <property type="project" value="TreeGrafter"/>
</dbReference>
<feature type="compositionally biased region" description="Low complexity" evidence="5">
    <location>
        <begin position="15"/>
        <end position="35"/>
    </location>
</feature>
<dbReference type="Proteomes" id="UP000297245">
    <property type="component" value="Unassembled WGS sequence"/>
</dbReference>
<reference evidence="6 7" key="1">
    <citation type="journal article" date="2019" name="Nat. Ecol. Evol.">
        <title>Megaphylogeny resolves global patterns of mushroom evolution.</title>
        <authorList>
            <person name="Varga T."/>
            <person name="Krizsan K."/>
            <person name="Foldi C."/>
            <person name="Dima B."/>
            <person name="Sanchez-Garcia M."/>
            <person name="Sanchez-Ramirez S."/>
            <person name="Szollosi G.J."/>
            <person name="Szarkandi J.G."/>
            <person name="Papp V."/>
            <person name="Albert L."/>
            <person name="Andreopoulos W."/>
            <person name="Angelini C."/>
            <person name="Antonin V."/>
            <person name="Barry K.W."/>
            <person name="Bougher N.L."/>
            <person name="Buchanan P."/>
            <person name="Buyck B."/>
            <person name="Bense V."/>
            <person name="Catcheside P."/>
            <person name="Chovatia M."/>
            <person name="Cooper J."/>
            <person name="Damon W."/>
            <person name="Desjardin D."/>
            <person name="Finy P."/>
            <person name="Geml J."/>
            <person name="Haridas S."/>
            <person name="Hughes K."/>
            <person name="Justo A."/>
            <person name="Karasinski D."/>
            <person name="Kautmanova I."/>
            <person name="Kiss B."/>
            <person name="Kocsube S."/>
            <person name="Kotiranta H."/>
            <person name="LaButti K.M."/>
            <person name="Lechner B.E."/>
            <person name="Liimatainen K."/>
            <person name="Lipzen A."/>
            <person name="Lukacs Z."/>
            <person name="Mihaltcheva S."/>
            <person name="Morgado L.N."/>
            <person name="Niskanen T."/>
            <person name="Noordeloos M.E."/>
            <person name="Ohm R.A."/>
            <person name="Ortiz-Santana B."/>
            <person name="Ovrebo C."/>
            <person name="Racz N."/>
            <person name="Riley R."/>
            <person name="Savchenko A."/>
            <person name="Shiryaev A."/>
            <person name="Soop K."/>
            <person name="Spirin V."/>
            <person name="Szebenyi C."/>
            <person name="Tomsovsky M."/>
            <person name="Tulloss R.E."/>
            <person name="Uehling J."/>
            <person name="Grigoriev I.V."/>
            <person name="Vagvolgyi C."/>
            <person name="Papp T."/>
            <person name="Martin F.M."/>
            <person name="Miettinen O."/>
            <person name="Hibbett D.S."/>
            <person name="Nagy L.G."/>
        </authorList>
    </citation>
    <scope>NUCLEOTIDE SEQUENCE [LARGE SCALE GENOMIC DNA]</scope>
    <source>
        <strain evidence="6 7">CBS 962.96</strain>
    </source>
</reference>
<keyword evidence="3" id="KW-0813">Transport</keyword>
<comment type="subcellular location">
    <subcellularLocation>
        <location evidence="1">Nucleus</location>
    </subcellularLocation>
</comment>
<feature type="compositionally biased region" description="Basic residues" evidence="5">
    <location>
        <begin position="1388"/>
        <end position="1399"/>
    </location>
</feature>
<organism evidence="6 7">
    <name type="scientific">Dendrothele bispora (strain CBS 962.96)</name>
    <dbReference type="NCBI Taxonomy" id="1314807"/>
    <lineage>
        <taxon>Eukaryota</taxon>
        <taxon>Fungi</taxon>
        <taxon>Dikarya</taxon>
        <taxon>Basidiomycota</taxon>
        <taxon>Agaricomycotina</taxon>
        <taxon>Agaricomycetes</taxon>
        <taxon>Agaricomycetidae</taxon>
        <taxon>Agaricales</taxon>
        <taxon>Agaricales incertae sedis</taxon>
        <taxon>Dendrothele</taxon>
    </lineage>
</organism>
<gene>
    <name evidence="6" type="ORF">K435DRAFT_873712</name>
</gene>
<dbReference type="OrthoDB" id="2019644at2759"/>
<feature type="region of interest" description="Disordered" evidence="5">
    <location>
        <begin position="1"/>
        <end position="77"/>
    </location>
</feature>
<evidence type="ECO:0000256" key="2">
    <source>
        <dbReference type="ARBA" id="ARBA00005892"/>
    </source>
</evidence>
<sequence length="1617" mass="177062">MPRTKAKPKTTNDLIPPSSSSSSSSKSLPITITTSRAPVEKNPSARKQSVLNGNTLASSSLSSSNRTRRQVNSSKNAVTESVIVLSTPTTAITATESSPIPSERYIAEVLHSVQSQNPNIDPVGCLESTVYEFHQRRRDLVDCLIYLLEACDASEHEGVYPIVQRIESFVREELIIPVPLPGGGEIPLAYRIFKQIEAMGGMIQRADNARKSARSNSIIPPVNQGPPSLGSDILTSRYESLKHEHRCLSRVLYLMARCGHLSPNEIKHFTEWLSLNPNHDLTYHMLTTLLSALDPVDPKCSRARFRRALTNDSTTISFMTKKLDPLTEWKEPGLKATVLLKWTLFLTEHRHRNPNVENRSGFRTEELEVQIWNAVQGDVFTYLSGAVLQLYRRQSTLTVPSLLSNLTLTSEQLEQREVPEEDFKPDVLTAFESLIRSLITHASSELRKIKQRQEDLVHANIRTDRSRGFSASRFGATNAPSQGSDKQPRNDIAMLYSFIGLLYSCLAPETALQFWGSGGQTDSRATYLEVLESTAGRLPTFLQWAVWSTQAHDATIMSMALYDMLAGLATGQQCSELAYNFMARGRGEVIPGTTLSSSSSGSSSVSWDVIFGTLDAWSTGTTARAQGQPQGLGNSGFGGQSFSSTPQQQNHINIGPNDVLRAQSYLRLLSTVVTHSIAVRLALSNHAHFRAIPTLVSLIPLSVPLELKGMIFETLASFCQPGAGIPGVEICRAVWTCMERMEVINVRASSNAGFGDSFRPVKGVEVEFEEIEALHGLYPATIPFLKLLSTLIHTPKRIPLKDRVTDASPINTTPETLGQPYRLPGIGPFVSFVIDNVFSKISSREYLRPSQRWEMNDLCLSFIERVLASYDLESLLTAAEGDLKAASIAPFLVHPGYDVMKRILTNTNLQAVLLSYVVEGLEGFEKGFAHNLESAQNHTPRTSIVHLSSVQSIRGLTSPNLTKLSCLVPAVAAYATFPAFHEVVFLSVKIITMLSSSSTFANLATLIERSDDSERILAGYLRIMSVESFDDVSLAEASAEQTTGAGAPDPNEGTPSPQATRLAVLDMLIQNTEANVPYPSIAHFLLFGSTNQEQGIQDPHALGAKRACIHIILDLINAGVPRLKNKGKERYHDIQNLPMFASLPELAERCYHVVYKLCVHPRSSTFTMRYLRTREDFFARHLAAVPSIAPGADMDAQDGESESLIQVLYGDGSRVPTTIPTLSSFLRLRSWIFDLVALDLHVLTRKGHHRAVSELLEILFNNESTLDESPWEDDISKPFREVGQSHLRVIEFVQSLTFEWEDSLVVEPMEIQLLSQLNLQSCVRKDSSGCEIVNPAPSTIPPVPDPFIPPTSTSPVFASASTSVSASVLSTGDSYNNPNPNSNTTTKAPKKAVRAKSTSKPKVSNSKSVSKSKAKPSSTATVPQASVSTRPKRNAASRAQGRLTQLIEDMGRTVKMEEFEEQRVNEENLVSGLMDVGMNVDGVGVRVGTEVGAGAGIGAGGLTLKDNTDDTDIDSNPDNTPLPAAEDGLLAQTGYRQNLGFTDPPGSSPFSIHPSRWVTLRDELEENGRAFSGMESCLVPTGRPAVPTWDPAVKREAENEVLKSDLDTPQASHAALL</sequence>
<dbReference type="EMBL" id="ML179842">
    <property type="protein sequence ID" value="THU81083.1"/>
    <property type="molecule type" value="Genomic_DNA"/>
</dbReference>
<feature type="compositionally biased region" description="Polar residues" evidence="5">
    <location>
        <begin position="45"/>
        <end position="57"/>
    </location>
</feature>
<feature type="compositionally biased region" description="Low complexity" evidence="5">
    <location>
        <begin position="1376"/>
        <end position="1387"/>
    </location>
</feature>
<evidence type="ECO:0000256" key="3">
    <source>
        <dbReference type="ARBA" id="ARBA00022448"/>
    </source>
</evidence>
<dbReference type="Pfam" id="PF11894">
    <property type="entry name" value="Nup192"/>
    <property type="match status" value="2"/>
</dbReference>
<dbReference type="PANTHER" id="PTHR31344:SF0">
    <property type="entry name" value="NUCLEAR PORE COMPLEX PROTEIN NUP205"/>
    <property type="match status" value="1"/>
</dbReference>
<protein>
    <submittedName>
        <fullName evidence="6">Uncharacterized protein</fullName>
    </submittedName>
</protein>
<accession>A0A4S8KYU0</accession>
<evidence type="ECO:0000313" key="7">
    <source>
        <dbReference type="Proteomes" id="UP000297245"/>
    </source>
</evidence>
<evidence type="ECO:0000256" key="5">
    <source>
        <dbReference type="SAM" id="MobiDB-lite"/>
    </source>
</evidence>
<dbReference type="InterPro" id="IPR021827">
    <property type="entry name" value="Nup186/Nup192/Nup205"/>
</dbReference>
<dbReference type="PANTHER" id="PTHR31344">
    <property type="entry name" value="NUCLEAR PORE COMPLEX PROTEIN NUP205"/>
    <property type="match status" value="1"/>
</dbReference>
<proteinExistence type="inferred from homology"/>
<evidence type="ECO:0000313" key="6">
    <source>
        <dbReference type="EMBL" id="THU81083.1"/>
    </source>
</evidence>
<comment type="similarity">
    <text evidence="2">Belongs to the NUP186/NUP192/NUP205 family.</text>
</comment>
<dbReference type="GO" id="GO:0017056">
    <property type="term" value="F:structural constituent of nuclear pore"/>
    <property type="evidence" value="ECO:0007669"/>
    <property type="project" value="TreeGrafter"/>
</dbReference>
<evidence type="ECO:0000256" key="1">
    <source>
        <dbReference type="ARBA" id="ARBA00004123"/>
    </source>
</evidence>
<evidence type="ECO:0000256" key="4">
    <source>
        <dbReference type="ARBA" id="ARBA00023242"/>
    </source>
</evidence>
<feature type="region of interest" description="Disordered" evidence="5">
    <location>
        <begin position="1037"/>
        <end position="1057"/>
    </location>
</feature>
<dbReference type="GO" id="GO:0044611">
    <property type="term" value="C:nuclear pore inner ring"/>
    <property type="evidence" value="ECO:0007669"/>
    <property type="project" value="TreeGrafter"/>
</dbReference>